<reference evidence="6" key="1">
    <citation type="submission" date="2017-09" db="EMBL/GenBank/DDBJ databases">
        <title>Depth-based differentiation of microbial function through sediment-hosted aquifers and enrichment of novel symbionts in the deep terrestrial subsurface.</title>
        <authorList>
            <person name="Probst A.J."/>
            <person name="Ladd B."/>
            <person name="Jarett J.K."/>
            <person name="Geller-Mcgrath D.E."/>
            <person name="Sieber C.M.K."/>
            <person name="Emerson J.B."/>
            <person name="Anantharaman K."/>
            <person name="Thomas B.C."/>
            <person name="Malmstrom R."/>
            <person name="Stieglmeier M."/>
            <person name="Klingl A."/>
            <person name="Woyke T."/>
            <person name="Ryan C.M."/>
            <person name="Banfield J.F."/>
        </authorList>
    </citation>
    <scope>NUCLEOTIDE SEQUENCE [LARGE SCALE GENOMIC DNA]</scope>
</reference>
<dbReference type="GO" id="GO:0009295">
    <property type="term" value="C:nucleoid"/>
    <property type="evidence" value="ECO:0007669"/>
    <property type="project" value="TreeGrafter"/>
</dbReference>
<feature type="compositionally biased region" description="Acidic residues" evidence="4">
    <location>
        <begin position="134"/>
        <end position="148"/>
    </location>
</feature>
<dbReference type="GO" id="GO:0003697">
    <property type="term" value="F:single-stranded DNA binding"/>
    <property type="evidence" value="ECO:0007669"/>
    <property type="project" value="UniProtKB-UniRule"/>
</dbReference>
<accession>A0A2M7B9F9</accession>
<evidence type="ECO:0000313" key="5">
    <source>
        <dbReference type="EMBL" id="PIU99754.1"/>
    </source>
</evidence>
<evidence type="ECO:0000256" key="2">
    <source>
        <dbReference type="HAMAP-Rule" id="MF_00984"/>
    </source>
</evidence>
<dbReference type="InterPro" id="IPR011344">
    <property type="entry name" value="ssDNA-bd"/>
</dbReference>
<dbReference type="CDD" id="cd04496">
    <property type="entry name" value="SSB_OBF"/>
    <property type="match status" value="1"/>
</dbReference>
<sequence length="148" mass="16409">MNLNKVFIIGNLTRDPEIRALPSGISVTSFGVATNRVWKDKSGQKKEDVQFHNIVVFGKQAEIVKQYLTKGSSVLVEGRLQTRNWDAKDGTKHSKTEIIAERVQFGPRKGGGASSAPTAIKEKENKPEALETIEYPEGEEVNPEDIPF</sequence>
<dbReference type="Gene3D" id="2.40.50.140">
    <property type="entry name" value="Nucleic acid-binding proteins"/>
    <property type="match status" value="1"/>
</dbReference>
<dbReference type="PROSITE" id="PS50935">
    <property type="entry name" value="SSB"/>
    <property type="match status" value="1"/>
</dbReference>
<evidence type="ECO:0000256" key="4">
    <source>
        <dbReference type="SAM" id="MobiDB-lite"/>
    </source>
</evidence>
<protein>
    <recommendedName>
        <fullName evidence="2 3">Single-stranded DNA-binding protein</fullName>
        <shortName evidence="2">SSB</shortName>
    </recommendedName>
</protein>
<dbReference type="InterPro" id="IPR012340">
    <property type="entry name" value="NA-bd_OB-fold"/>
</dbReference>
<dbReference type="PIRSF" id="PIRSF002070">
    <property type="entry name" value="SSB"/>
    <property type="match status" value="1"/>
</dbReference>
<comment type="caution">
    <text evidence="5">The sequence shown here is derived from an EMBL/GenBank/DDBJ whole genome shotgun (WGS) entry which is preliminary data.</text>
</comment>
<dbReference type="Pfam" id="PF00436">
    <property type="entry name" value="SSB"/>
    <property type="match status" value="1"/>
</dbReference>
<dbReference type="PANTHER" id="PTHR10302">
    <property type="entry name" value="SINGLE-STRANDED DNA-BINDING PROTEIN"/>
    <property type="match status" value="1"/>
</dbReference>
<gene>
    <name evidence="5" type="ORF">COS58_00575</name>
</gene>
<comment type="caution">
    <text evidence="2">Lacks conserved residue(s) required for the propagation of feature annotation.</text>
</comment>
<dbReference type="GO" id="GO:0006260">
    <property type="term" value="P:DNA replication"/>
    <property type="evidence" value="ECO:0007669"/>
    <property type="project" value="InterPro"/>
</dbReference>
<proteinExistence type="inferred from homology"/>
<evidence type="ECO:0000256" key="1">
    <source>
        <dbReference type="ARBA" id="ARBA00023125"/>
    </source>
</evidence>
<feature type="compositionally biased region" description="Basic and acidic residues" evidence="4">
    <location>
        <begin position="120"/>
        <end position="129"/>
    </location>
</feature>
<evidence type="ECO:0000313" key="6">
    <source>
        <dbReference type="Proteomes" id="UP000228561"/>
    </source>
</evidence>
<dbReference type="PANTHER" id="PTHR10302:SF27">
    <property type="entry name" value="SINGLE-STRANDED DNA-BINDING PROTEIN"/>
    <property type="match status" value="1"/>
</dbReference>
<dbReference type="HAMAP" id="MF_00984">
    <property type="entry name" value="SSB"/>
    <property type="match status" value="1"/>
</dbReference>
<evidence type="ECO:0000256" key="3">
    <source>
        <dbReference type="PIRNR" id="PIRNR002070"/>
    </source>
</evidence>
<dbReference type="SUPFAM" id="SSF50249">
    <property type="entry name" value="Nucleic acid-binding proteins"/>
    <property type="match status" value="1"/>
</dbReference>
<dbReference type="EMBL" id="PEVG01000005">
    <property type="protein sequence ID" value="PIU99754.1"/>
    <property type="molecule type" value="Genomic_DNA"/>
</dbReference>
<dbReference type="NCBIfam" id="TIGR00621">
    <property type="entry name" value="ssb"/>
    <property type="match status" value="1"/>
</dbReference>
<dbReference type="InterPro" id="IPR000424">
    <property type="entry name" value="Primosome_PriB/ssb"/>
</dbReference>
<keyword evidence="1 2" id="KW-0238">DNA-binding</keyword>
<organism evidence="5 6">
    <name type="scientific">Candidatus Tagabacteria bacterium CG03_land_8_20_14_0_80_41_22</name>
    <dbReference type="NCBI Taxonomy" id="1975020"/>
    <lineage>
        <taxon>Bacteria</taxon>
        <taxon>Candidatus Tagaibacteriota</taxon>
    </lineage>
</organism>
<comment type="subunit">
    <text evidence="2">Homotetramer.</text>
</comment>
<feature type="region of interest" description="Disordered" evidence="4">
    <location>
        <begin position="103"/>
        <end position="148"/>
    </location>
</feature>
<name>A0A2M7B9F9_9BACT</name>
<dbReference type="Proteomes" id="UP000228561">
    <property type="component" value="Unassembled WGS sequence"/>
</dbReference>
<dbReference type="AlphaFoldDB" id="A0A2M7B9F9"/>